<reference evidence="5" key="1">
    <citation type="submission" date="2013-09" db="EMBL/GenBank/DDBJ databases">
        <title>Corchorus olitorius genome sequencing.</title>
        <authorList>
            <person name="Alam M."/>
            <person name="Haque M.S."/>
            <person name="Islam M.S."/>
            <person name="Emdad E.M."/>
            <person name="Islam M.M."/>
            <person name="Ahmed B."/>
            <person name="Halim A."/>
            <person name="Hossen Q.M.M."/>
            <person name="Hossain M.Z."/>
            <person name="Ahmed R."/>
            <person name="Khan M.M."/>
            <person name="Islam R."/>
            <person name="Rashid M.M."/>
            <person name="Khan S.A."/>
            <person name="Rahman M.S."/>
            <person name="Alam M."/>
            <person name="Yahiya A.S."/>
            <person name="Khan M.S."/>
            <person name="Azam M.S."/>
            <person name="Haque T."/>
            <person name="Lashkar M.Z.H."/>
            <person name="Akhand A.I."/>
            <person name="Morshed G."/>
            <person name="Roy S."/>
            <person name="Uddin K.S."/>
            <person name="Rabeya T."/>
            <person name="Hossain A.S."/>
            <person name="Chowdhury A."/>
            <person name="Snigdha A.R."/>
            <person name="Mortoza M.S."/>
            <person name="Matin S.A."/>
            <person name="Hoque S.M.E."/>
            <person name="Islam M.K."/>
            <person name="Roy D.K."/>
            <person name="Haider R."/>
            <person name="Moosa M.M."/>
            <person name="Elias S.M."/>
            <person name="Hasan A.M."/>
            <person name="Jahan S."/>
            <person name="Shafiuddin M."/>
            <person name="Mahmood N."/>
            <person name="Shommy N.S."/>
        </authorList>
    </citation>
    <scope>NUCLEOTIDE SEQUENCE [LARGE SCALE GENOMIC DNA]</scope>
    <source>
        <strain evidence="5">cv. O-4</strain>
    </source>
</reference>
<accession>A0A1R3GYJ6</accession>
<evidence type="ECO:0000256" key="1">
    <source>
        <dbReference type="SAM" id="Phobius"/>
    </source>
</evidence>
<dbReference type="Proteomes" id="UP000187203">
    <property type="component" value="Unassembled WGS sequence"/>
</dbReference>
<keyword evidence="1" id="KW-0472">Membrane</keyword>
<gene>
    <name evidence="4" type="ORF">COLO4_12288</name>
    <name evidence="3" type="ORF">COLO4_13699</name>
    <name evidence="2" type="ORF">COLO4_32681</name>
</gene>
<protein>
    <submittedName>
        <fullName evidence="2">Uncharacterized protein</fullName>
    </submittedName>
</protein>
<sequence length="86" mass="8942">MEVGSSSQTASVEASTASGSAAATSHHEADLMALLVCYVAAFMAAAAACWNLYSAMSSCSAMEWNACFFLAVSWCQTQSCGCLAFY</sequence>
<name>A0A1R3GYJ6_9ROSI</name>
<evidence type="ECO:0000313" key="3">
    <source>
        <dbReference type="EMBL" id="OMO98785.1"/>
    </source>
</evidence>
<dbReference type="EMBL" id="AWUE01015254">
    <property type="protein sequence ID" value="OMO98785.1"/>
    <property type="molecule type" value="Genomic_DNA"/>
</dbReference>
<keyword evidence="5" id="KW-1185">Reference proteome</keyword>
<keyword evidence="1" id="KW-0812">Transmembrane</keyword>
<dbReference type="EMBL" id="AWUE01014896">
    <property type="protein sequence ID" value="OMP00882.1"/>
    <property type="molecule type" value="Genomic_DNA"/>
</dbReference>
<reference evidence="2" key="3">
    <citation type="journal article" date="2017" name="Nat. Plants">
        <title>Comparative genomics of two jute species and insight into fibre biogenesis.</title>
        <authorList>
            <person name="Islam M.S."/>
            <person name="Saito J.A."/>
            <person name="Emdad E.M."/>
            <person name="Ahmed B."/>
            <person name="Islam M.M."/>
            <person name="Halim A."/>
            <person name="Hossen Q.M."/>
            <person name="Hossain M.Z."/>
            <person name="Ahmed R."/>
            <person name="Hossain M.S."/>
            <person name="Kabir S.M."/>
            <person name="Khan M.S."/>
            <person name="Khan M.M."/>
            <person name="Hasan R."/>
            <person name="Aktar N."/>
            <person name="Honi U."/>
            <person name="Islam R."/>
            <person name="Rashid M.M."/>
            <person name="Wan X."/>
            <person name="Hou S."/>
            <person name="Haque T."/>
            <person name="Azam M.S."/>
            <person name="Moosa M.M."/>
            <person name="Elias S.M."/>
            <person name="Hasan A.M."/>
            <person name="Mahmood N."/>
            <person name="Shafiuddin M."/>
            <person name="Shahid S."/>
            <person name="Shommu N.S."/>
            <person name="Jahan S."/>
            <person name="Roy S."/>
            <person name="Chowdhury A."/>
            <person name="Akhand A.I."/>
            <person name="Nisho G.M."/>
            <person name="Uddin K.S."/>
            <person name="Rabeya T."/>
            <person name="Hoque S.M."/>
            <person name="Snigdha A.R."/>
            <person name="Mortoza S."/>
            <person name="Matin S.A."/>
            <person name="Islam M.K."/>
            <person name="Lashkar M.Z."/>
            <person name="Zaman M."/>
            <person name="Yuryev A."/>
            <person name="Uddin M.K."/>
            <person name="Rahman M.S."/>
            <person name="Haque M.S."/>
            <person name="Alam M.M."/>
            <person name="Khan H."/>
            <person name="Alam M."/>
        </authorList>
    </citation>
    <scope>NUCLEOTIDE SEQUENCE</scope>
    <source>
        <tissue evidence="2">Whole seedlings</tissue>
    </source>
</reference>
<dbReference type="EMBL" id="AWUE01021142">
    <property type="protein sequence ID" value="OMO63198.1"/>
    <property type="molecule type" value="Genomic_DNA"/>
</dbReference>
<comment type="caution">
    <text evidence="2">The sequence shown here is derived from an EMBL/GenBank/DDBJ whole genome shotgun (WGS) entry which is preliminary data.</text>
</comment>
<reference evidence="2" key="2">
    <citation type="submission" date="2013-09" db="EMBL/GenBank/DDBJ databases">
        <authorList>
            <person name="Alam M."/>
            <person name="Haque M.S."/>
            <person name="Islam M.S."/>
            <person name="Emdad E.M."/>
            <person name="Islam M.M."/>
            <person name="Ahmed B."/>
            <person name="Halim A."/>
            <person name="Hossen Q.M.M."/>
            <person name="Hossain M.Z."/>
            <person name="Ahmed R."/>
            <person name="Khan M.M."/>
            <person name="Islam R."/>
            <person name="Rashid M.M."/>
            <person name="Khan S.A."/>
            <person name="Rahman M.S."/>
            <person name="Alam M."/>
            <person name="Yahiya A.S."/>
            <person name="Khan M.S."/>
            <person name="Azam M.S."/>
            <person name="Haque T."/>
            <person name="Lashkar M.Z.H."/>
            <person name="Akhand A.I."/>
            <person name="Morshed G."/>
            <person name="Roy S."/>
            <person name="Uddin K.S."/>
            <person name="Rabeya T."/>
            <person name="Hossain A.S."/>
            <person name="Chowdhury A."/>
            <person name="Snigdha A.R."/>
            <person name="Mortoza M.S."/>
            <person name="Matin S.A."/>
            <person name="Hoque S.M.E."/>
            <person name="Islam M.K."/>
            <person name="Roy D.K."/>
            <person name="Haider R."/>
            <person name="Moosa M.M."/>
            <person name="Elias S.M."/>
            <person name="Hasan A.M."/>
            <person name="Jahan S."/>
            <person name="Shafiuddin M."/>
            <person name="Mahmood N."/>
            <person name="Shommy N.S."/>
        </authorList>
    </citation>
    <scope>NUCLEOTIDE SEQUENCE</scope>
    <source>
        <tissue evidence="2">Whole seedlings</tissue>
    </source>
</reference>
<organism evidence="2 5">
    <name type="scientific">Corchorus olitorius</name>
    <dbReference type="NCBI Taxonomy" id="93759"/>
    <lineage>
        <taxon>Eukaryota</taxon>
        <taxon>Viridiplantae</taxon>
        <taxon>Streptophyta</taxon>
        <taxon>Embryophyta</taxon>
        <taxon>Tracheophyta</taxon>
        <taxon>Spermatophyta</taxon>
        <taxon>Magnoliopsida</taxon>
        <taxon>eudicotyledons</taxon>
        <taxon>Gunneridae</taxon>
        <taxon>Pentapetalae</taxon>
        <taxon>rosids</taxon>
        <taxon>malvids</taxon>
        <taxon>Malvales</taxon>
        <taxon>Malvaceae</taxon>
        <taxon>Grewioideae</taxon>
        <taxon>Apeibeae</taxon>
        <taxon>Corchorus</taxon>
    </lineage>
</organism>
<feature type="transmembrane region" description="Helical" evidence="1">
    <location>
        <begin position="31"/>
        <end position="53"/>
    </location>
</feature>
<keyword evidence="1" id="KW-1133">Transmembrane helix</keyword>
<dbReference type="AlphaFoldDB" id="A0A1R3GYJ6"/>
<evidence type="ECO:0000313" key="4">
    <source>
        <dbReference type="EMBL" id="OMP00882.1"/>
    </source>
</evidence>
<evidence type="ECO:0000313" key="2">
    <source>
        <dbReference type="EMBL" id="OMO63198.1"/>
    </source>
</evidence>
<proteinExistence type="predicted"/>
<evidence type="ECO:0000313" key="5">
    <source>
        <dbReference type="Proteomes" id="UP000187203"/>
    </source>
</evidence>